<dbReference type="AlphaFoldDB" id="A0AAE1JUD5"/>
<protein>
    <submittedName>
        <fullName evidence="1">Uncharacterized protein</fullName>
    </submittedName>
</protein>
<sequence>MGYGALMGFFFTPNRSASRVQAQVPNPSRLSLIPLLTRSITDFSVLTLLHSSPLRYSHFLSPHFKTLTILHSHFLSPHFKTLTLLHSHFATRRTRALHSHLSLDLLAVDRAVSHLVDLSDSVDLAISAPDPVDLAIFAPGSAYFGALLSFNGENTLFCMPMC</sequence>
<keyword evidence="2" id="KW-1185">Reference proteome</keyword>
<name>A0AAE1JUD5_9FABA</name>
<dbReference type="EMBL" id="JAWXYG010000004">
    <property type="protein sequence ID" value="KAK4275778.1"/>
    <property type="molecule type" value="Genomic_DNA"/>
</dbReference>
<gene>
    <name evidence="1" type="ORF">QN277_018805</name>
</gene>
<reference evidence="1" key="1">
    <citation type="submission" date="2023-10" db="EMBL/GenBank/DDBJ databases">
        <title>Chromosome-level genome of the transformable northern wattle, Acacia crassicarpa.</title>
        <authorList>
            <person name="Massaro I."/>
            <person name="Sinha N.R."/>
            <person name="Poethig S."/>
            <person name="Leichty A.R."/>
        </authorList>
    </citation>
    <scope>NUCLEOTIDE SEQUENCE</scope>
    <source>
        <strain evidence="1">Acra3RX</strain>
        <tissue evidence="1">Leaf</tissue>
    </source>
</reference>
<comment type="caution">
    <text evidence="1">The sequence shown here is derived from an EMBL/GenBank/DDBJ whole genome shotgun (WGS) entry which is preliminary data.</text>
</comment>
<proteinExistence type="predicted"/>
<evidence type="ECO:0000313" key="1">
    <source>
        <dbReference type="EMBL" id="KAK4275778.1"/>
    </source>
</evidence>
<organism evidence="1 2">
    <name type="scientific">Acacia crassicarpa</name>
    <name type="common">northern wattle</name>
    <dbReference type="NCBI Taxonomy" id="499986"/>
    <lineage>
        <taxon>Eukaryota</taxon>
        <taxon>Viridiplantae</taxon>
        <taxon>Streptophyta</taxon>
        <taxon>Embryophyta</taxon>
        <taxon>Tracheophyta</taxon>
        <taxon>Spermatophyta</taxon>
        <taxon>Magnoliopsida</taxon>
        <taxon>eudicotyledons</taxon>
        <taxon>Gunneridae</taxon>
        <taxon>Pentapetalae</taxon>
        <taxon>rosids</taxon>
        <taxon>fabids</taxon>
        <taxon>Fabales</taxon>
        <taxon>Fabaceae</taxon>
        <taxon>Caesalpinioideae</taxon>
        <taxon>mimosoid clade</taxon>
        <taxon>Acacieae</taxon>
        <taxon>Acacia</taxon>
    </lineage>
</organism>
<evidence type="ECO:0000313" key="2">
    <source>
        <dbReference type="Proteomes" id="UP001293593"/>
    </source>
</evidence>
<accession>A0AAE1JUD5</accession>
<dbReference type="Proteomes" id="UP001293593">
    <property type="component" value="Unassembled WGS sequence"/>
</dbReference>